<proteinExistence type="inferred from homology"/>
<evidence type="ECO:0000259" key="5">
    <source>
        <dbReference type="PROSITE" id="PS50893"/>
    </source>
</evidence>
<dbReference type="GO" id="GO:0016887">
    <property type="term" value="F:ATP hydrolysis activity"/>
    <property type="evidence" value="ECO:0007669"/>
    <property type="project" value="InterPro"/>
</dbReference>
<dbReference type="SUPFAM" id="SSF52540">
    <property type="entry name" value="P-loop containing nucleoside triphosphate hydrolases"/>
    <property type="match status" value="1"/>
</dbReference>
<reference evidence="6" key="1">
    <citation type="journal article" date="2014" name="Int. J. Syst. Evol. Microbiol.">
        <title>Complete genome sequence of Corynebacterium casei LMG S-19264T (=DSM 44701T), isolated from a smear-ripened cheese.</title>
        <authorList>
            <consortium name="US DOE Joint Genome Institute (JGI-PGF)"/>
            <person name="Walter F."/>
            <person name="Albersmeier A."/>
            <person name="Kalinowski J."/>
            <person name="Ruckert C."/>
        </authorList>
    </citation>
    <scope>NUCLEOTIDE SEQUENCE</scope>
    <source>
        <strain evidence="6">CGMCC 4.7306</strain>
    </source>
</reference>
<dbReference type="PROSITE" id="PS50893">
    <property type="entry name" value="ABC_TRANSPORTER_2"/>
    <property type="match status" value="1"/>
</dbReference>
<comment type="caution">
    <text evidence="6">The sequence shown here is derived from an EMBL/GenBank/DDBJ whole genome shotgun (WGS) entry which is preliminary data.</text>
</comment>
<feature type="domain" description="ABC transporter" evidence="5">
    <location>
        <begin position="1"/>
        <end position="224"/>
    </location>
</feature>
<dbReference type="InterPro" id="IPR017871">
    <property type="entry name" value="ABC_transporter-like_CS"/>
</dbReference>
<dbReference type="Gene3D" id="3.40.50.300">
    <property type="entry name" value="P-loop containing nucleotide triphosphate hydrolases"/>
    <property type="match status" value="1"/>
</dbReference>
<dbReference type="EMBL" id="BMMZ01000005">
    <property type="protein sequence ID" value="GGL64331.1"/>
    <property type="molecule type" value="Genomic_DNA"/>
</dbReference>
<keyword evidence="3" id="KW-0547">Nucleotide-binding</keyword>
<dbReference type="InterPro" id="IPR003593">
    <property type="entry name" value="AAA+_ATPase"/>
</dbReference>
<dbReference type="PROSITE" id="PS00211">
    <property type="entry name" value="ABC_TRANSPORTER_1"/>
    <property type="match status" value="1"/>
</dbReference>
<evidence type="ECO:0000313" key="7">
    <source>
        <dbReference type="Proteomes" id="UP000613840"/>
    </source>
</evidence>
<dbReference type="PANTHER" id="PTHR43335">
    <property type="entry name" value="ABC TRANSPORTER, ATP-BINDING PROTEIN"/>
    <property type="match status" value="1"/>
</dbReference>
<evidence type="ECO:0000256" key="4">
    <source>
        <dbReference type="ARBA" id="ARBA00022840"/>
    </source>
</evidence>
<evidence type="ECO:0000256" key="2">
    <source>
        <dbReference type="ARBA" id="ARBA00022448"/>
    </source>
</evidence>
<keyword evidence="4 6" id="KW-0067">ATP-binding</keyword>
<keyword evidence="2" id="KW-0813">Transport</keyword>
<organism evidence="6 7">
    <name type="scientific">Microlunatus endophyticus</name>
    <dbReference type="NCBI Taxonomy" id="1716077"/>
    <lineage>
        <taxon>Bacteria</taxon>
        <taxon>Bacillati</taxon>
        <taxon>Actinomycetota</taxon>
        <taxon>Actinomycetes</taxon>
        <taxon>Propionibacteriales</taxon>
        <taxon>Propionibacteriaceae</taxon>
        <taxon>Microlunatus</taxon>
    </lineage>
</organism>
<gene>
    <name evidence="6" type="ORF">GCM10011575_23440</name>
</gene>
<evidence type="ECO:0000256" key="1">
    <source>
        <dbReference type="ARBA" id="ARBA00005417"/>
    </source>
</evidence>
<dbReference type="InterPro" id="IPR003439">
    <property type="entry name" value="ABC_transporter-like_ATP-bd"/>
</dbReference>
<evidence type="ECO:0000256" key="3">
    <source>
        <dbReference type="ARBA" id="ARBA00022741"/>
    </source>
</evidence>
<evidence type="ECO:0000313" key="6">
    <source>
        <dbReference type="EMBL" id="GGL64331.1"/>
    </source>
</evidence>
<dbReference type="GO" id="GO:0005524">
    <property type="term" value="F:ATP binding"/>
    <property type="evidence" value="ECO:0007669"/>
    <property type="project" value="UniProtKB-KW"/>
</dbReference>
<sequence>MIDNLTKQFGSVRAVSGLSFTVEPGRITGFLGPNGAGKSTTLRVLLGLAGATAGSATFGGVAYAELDQPQRRVGAVLEPAFHPGRTGRDHLRVLAVTAGASDSRVDELLNLVGLADAGSRRIGGYSLGMRQRLALAGALLGDPDYLILDEPANGLDPEGIRWLRGFLRNFAGHGRVVLMSSHLLNEVEATVDDVIVIGHGRLIRQAPMSELAASTSARVRVRDPEAAGAALDQLNATWTRQEDAAGPYLIVAGAELATIGLRLFEAGIPVLELAAQVVDLESEFFALINEQDGGTPPSGASTSTGVRA</sequence>
<dbReference type="SMART" id="SM00382">
    <property type="entry name" value="AAA"/>
    <property type="match status" value="1"/>
</dbReference>
<dbReference type="RefSeq" id="WP_229669987.1">
    <property type="nucleotide sequence ID" value="NZ_BMMZ01000005.1"/>
</dbReference>
<dbReference type="Pfam" id="PF00005">
    <property type="entry name" value="ABC_tran"/>
    <property type="match status" value="1"/>
</dbReference>
<keyword evidence="7" id="KW-1185">Reference proteome</keyword>
<dbReference type="InterPro" id="IPR027417">
    <property type="entry name" value="P-loop_NTPase"/>
</dbReference>
<dbReference type="Proteomes" id="UP000613840">
    <property type="component" value="Unassembled WGS sequence"/>
</dbReference>
<name>A0A917S8F7_9ACTN</name>
<accession>A0A917S8F7</accession>
<dbReference type="PANTHER" id="PTHR43335:SF4">
    <property type="entry name" value="ABC TRANSPORTER, ATP-BINDING PROTEIN"/>
    <property type="match status" value="1"/>
</dbReference>
<dbReference type="AlphaFoldDB" id="A0A917S8F7"/>
<comment type="similarity">
    <text evidence="1">Belongs to the ABC transporter superfamily.</text>
</comment>
<protein>
    <submittedName>
        <fullName evidence="6">ABC transporter ATP-binding protein</fullName>
    </submittedName>
</protein>
<reference evidence="6" key="2">
    <citation type="submission" date="2020-09" db="EMBL/GenBank/DDBJ databases">
        <authorList>
            <person name="Sun Q."/>
            <person name="Zhou Y."/>
        </authorList>
    </citation>
    <scope>NUCLEOTIDE SEQUENCE</scope>
    <source>
        <strain evidence="6">CGMCC 4.7306</strain>
    </source>
</reference>